<gene>
    <name evidence="1" type="ORF">T4A_10008</name>
</gene>
<accession>A0A0V1B263</accession>
<protein>
    <submittedName>
        <fullName evidence="1">Uncharacterized protein</fullName>
    </submittedName>
</protein>
<dbReference type="EMBL" id="JYDR01005233">
    <property type="protein sequence ID" value="KRY30668.1"/>
    <property type="molecule type" value="Genomic_DNA"/>
</dbReference>
<sequence length="47" mass="5155">MIGFMERPVSTGPCDRGALARQEIFLDIPLKVSCPFVLSSSSLLLCR</sequence>
<name>A0A0V1B263_TRIPS</name>
<organism evidence="1 2">
    <name type="scientific">Trichinella pseudospiralis</name>
    <name type="common">Parasitic roundworm</name>
    <dbReference type="NCBI Taxonomy" id="6337"/>
    <lineage>
        <taxon>Eukaryota</taxon>
        <taxon>Metazoa</taxon>
        <taxon>Ecdysozoa</taxon>
        <taxon>Nematoda</taxon>
        <taxon>Enoplea</taxon>
        <taxon>Dorylaimia</taxon>
        <taxon>Trichinellida</taxon>
        <taxon>Trichinellidae</taxon>
        <taxon>Trichinella</taxon>
    </lineage>
</organism>
<reference evidence="1 2" key="1">
    <citation type="submission" date="2015-01" db="EMBL/GenBank/DDBJ databases">
        <title>Evolution of Trichinella species and genotypes.</title>
        <authorList>
            <person name="Korhonen P.K."/>
            <person name="Edoardo P."/>
            <person name="Giuseppe L.R."/>
            <person name="Gasser R.B."/>
        </authorList>
    </citation>
    <scope>NUCLEOTIDE SEQUENCE [LARGE SCALE GENOMIC DNA]</scope>
    <source>
        <strain evidence="1">ISS13</strain>
    </source>
</reference>
<evidence type="ECO:0000313" key="1">
    <source>
        <dbReference type="EMBL" id="KRY30668.1"/>
    </source>
</evidence>
<proteinExistence type="predicted"/>
<dbReference type="AlphaFoldDB" id="A0A0V1B263"/>
<dbReference type="Proteomes" id="UP000054632">
    <property type="component" value="Unassembled WGS sequence"/>
</dbReference>
<evidence type="ECO:0000313" key="2">
    <source>
        <dbReference type="Proteomes" id="UP000054632"/>
    </source>
</evidence>
<comment type="caution">
    <text evidence="1">The sequence shown here is derived from an EMBL/GenBank/DDBJ whole genome shotgun (WGS) entry which is preliminary data.</text>
</comment>